<keyword evidence="10" id="KW-0677">Repeat</keyword>
<dbReference type="Proteomes" id="UP001206925">
    <property type="component" value="Unassembled WGS sequence"/>
</dbReference>
<dbReference type="InterPro" id="IPR051564">
    <property type="entry name" value="LRR_receptor-like_kinase"/>
</dbReference>
<dbReference type="InterPro" id="IPR000719">
    <property type="entry name" value="Prot_kinase_dom"/>
</dbReference>
<evidence type="ECO:0000256" key="14">
    <source>
        <dbReference type="ARBA" id="ARBA00022989"/>
    </source>
</evidence>
<evidence type="ECO:0000256" key="9">
    <source>
        <dbReference type="ARBA" id="ARBA00022729"/>
    </source>
</evidence>
<keyword evidence="5" id="KW-0597">Phosphoprotein</keyword>
<evidence type="ECO:0000256" key="4">
    <source>
        <dbReference type="ARBA" id="ARBA00022527"/>
    </source>
</evidence>
<dbReference type="InterPro" id="IPR008271">
    <property type="entry name" value="Ser/Thr_kinase_AS"/>
</dbReference>
<evidence type="ECO:0000256" key="6">
    <source>
        <dbReference type="ARBA" id="ARBA00022614"/>
    </source>
</evidence>
<gene>
    <name evidence="21" type="ORF">M8C21_023958</name>
</gene>
<evidence type="ECO:0000256" key="16">
    <source>
        <dbReference type="ARBA" id="ARBA00023170"/>
    </source>
</evidence>
<evidence type="ECO:0000313" key="21">
    <source>
        <dbReference type="EMBL" id="KAI7732705.1"/>
    </source>
</evidence>
<evidence type="ECO:0000256" key="8">
    <source>
        <dbReference type="ARBA" id="ARBA00022692"/>
    </source>
</evidence>
<evidence type="ECO:0000256" key="7">
    <source>
        <dbReference type="ARBA" id="ARBA00022679"/>
    </source>
</evidence>
<organism evidence="21 22">
    <name type="scientific">Ambrosia artemisiifolia</name>
    <name type="common">Common ragweed</name>
    <dbReference type="NCBI Taxonomy" id="4212"/>
    <lineage>
        <taxon>Eukaryota</taxon>
        <taxon>Viridiplantae</taxon>
        <taxon>Streptophyta</taxon>
        <taxon>Embryophyta</taxon>
        <taxon>Tracheophyta</taxon>
        <taxon>Spermatophyta</taxon>
        <taxon>Magnoliopsida</taxon>
        <taxon>eudicotyledons</taxon>
        <taxon>Gunneridae</taxon>
        <taxon>Pentapetalae</taxon>
        <taxon>asterids</taxon>
        <taxon>campanulids</taxon>
        <taxon>Asterales</taxon>
        <taxon>Asteraceae</taxon>
        <taxon>Asteroideae</taxon>
        <taxon>Heliantheae alliance</taxon>
        <taxon>Heliantheae</taxon>
        <taxon>Ambrosia</taxon>
    </lineage>
</organism>
<evidence type="ECO:0000259" key="20">
    <source>
        <dbReference type="PROSITE" id="PS50011"/>
    </source>
</evidence>
<evidence type="ECO:0000256" key="15">
    <source>
        <dbReference type="ARBA" id="ARBA00023136"/>
    </source>
</evidence>
<comment type="catalytic activity">
    <reaction evidence="18">
        <text>L-threonyl-[protein] + ATP = O-phospho-L-threonyl-[protein] + ADP + H(+)</text>
        <dbReference type="Rhea" id="RHEA:46608"/>
        <dbReference type="Rhea" id="RHEA-COMP:11060"/>
        <dbReference type="Rhea" id="RHEA-COMP:11605"/>
        <dbReference type="ChEBI" id="CHEBI:15378"/>
        <dbReference type="ChEBI" id="CHEBI:30013"/>
        <dbReference type="ChEBI" id="CHEBI:30616"/>
        <dbReference type="ChEBI" id="CHEBI:61977"/>
        <dbReference type="ChEBI" id="CHEBI:456216"/>
        <dbReference type="EC" id="2.7.11.1"/>
    </reaction>
</comment>
<name>A0AAD5C0J8_AMBAR</name>
<dbReference type="PROSITE" id="PS00108">
    <property type="entry name" value="PROTEIN_KINASE_ST"/>
    <property type="match status" value="1"/>
</dbReference>
<dbReference type="SUPFAM" id="SSF56112">
    <property type="entry name" value="Protein kinase-like (PK-like)"/>
    <property type="match status" value="1"/>
</dbReference>
<comment type="caution">
    <text evidence="21">The sequence shown here is derived from an EMBL/GenBank/DDBJ whole genome shotgun (WGS) entry which is preliminary data.</text>
</comment>
<keyword evidence="15" id="KW-0472">Membrane</keyword>
<evidence type="ECO:0000256" key="12">
    <source>
        <dbReference type="ARBA" id="ARBA00022777"/>
    </source>
</evidence>
<evidence type="ECO:0000256" key="5">
    <source>
        <dbReference type="ARBA" id="ARBA00022553"/>
    </source>
</evidence>
<dbReference type="AlphaFoldDB" id="A0AAD5C0J8"/>
<evidence type="ECO:0000256" key="13">
    <source>
        <dbReference type="ARBA" id="ARBA00022840"/>
    </source>
</evidence>
<dbReference type="SMART" id="SM00220">
    <property type="entry name" value="S_TKc"/>
    <property type="match status" value="1"/>
</dbReference>
<dbReference type="InterPro" id="IPR011009">
    <property type="entry name" value="Kinase-like_dom_sf"/>
</dbReference>
<evidence type="ECO:0000256" key="19">
    <source>
        <dbReference type="ARBA" id="ARBA00048679"/>
    </source>
</evidence>
<keyword evidence="17" id="KW-0325">Glycoprotein</keyword>
<keyword evidence="3" id="KW-1003">Cell membrane</keyword>
<sequence>MPNGSLHDWLHSSECTPRLNLLQIINILIDVSSALDYIHNQCVPTFVHGDLKPRNILLDHDMVAHVGDFGLAQFLGTTSHQNSSTGIRGTIGYAAPEYGLGSQMTCSGDVYSFGILVLEAMTGKKPIDNIFSEGLDLHKFASMALQDHIIDVIDVNILNVYQEDESNMENKETYTKKIEECLASTIKIGISCSVDSPPQRMAIKKVVRELQHIRDTLQNI</sequence>
<comment type="subcellular location">
    <subcellularLocation>
        <location evidence="1">Cell membrane</location>
        <topology evidence="1">Single-pass membrane protein</topology>
    </subcellularLocation>
</comment>
<dbReference type="GO" id="GO:0005524">
    <property type="term" value="F:ATP binding"/>
    <property type="evidence" value="ECO:0007669"/>
    <property type="project" value="UniProtKB-KW"/>
</dbReference>
<reference evidence="21" key="1">
    <citation type="submission" date="2022-06" db="EMBL/GenBank/DDBJ databases">
        <title>Uncovering the hologenomic basis of an extraordinary plant invasion.</title>
        <authorList>
            <person name="Bieker V.C."/>
            <person name="Martin M.D."/>
            <person name="Gilbert T."/>
            <person name="Hodgins K."/>
            <person name="Battlay P."/>
            <person name="Petersen B."/>
            <person name="Wilson J."/>
        </authorList>
    </citation>
    <scope>NUCLEOTIDE SEQUENCE</scope>
    <source>
        <strain evidence="21">AA19_3_7</strain>
        <tissue evidence="21">Leaf</tissue>
    </source>
</reference>
<dbReference type="Gene3D" id="1.10.510.10">
    <property type="entry name" value="Transferase(Phosphotransferase) domain 1"/>
    <property type="match status" value="1"/>
</dbReference>
<keyword evidence="14" id="KW-1133">Transmembrane helix</keyword>
<dbReference type="FunFam" id="1.10.510.10:FF:000358">
    <property type="entry name" value="Putative leucine-rich repeat receptor-like serine/threonine-protein kinase"/>
    <property type="match status" value="1"/>
</dbReference>
<dbReference type="EC" id="2.7.11.1" evidence="2"/>
<dbReference type="GO" id="GO:0005886">
    <property type="term" value="C:plasma membrane"/>
    <property type="evidence" value="ECO:0007669"/>
    <property type="project" value="UniProtKB-SubCell"/>
</dbReference>
<keyword evidence="7" id="KW-0808">Transferase</keyword>
<accession>A0AAD5C0J8</accession>
<evidence type="ECO:0000256" key="17">
    <source>
        <dbReference type="ARBA" id="ARBA00023180"/>
    </source>
</evidence>
<keyword evidence="8" id="KW-0812">Transmembrane</keyword>
<dbReference type="Pfam" id="PF07714">
    <property type="entry name" value="PK_Tyr_Ser-Thr"/>
    <property type="match status" value="1"/>
</dbReference>
<keyword evidence="4" id="KW-0723">Serine/threonine-protein kinase</keyword>
<dbReference type="EMBL" id="JAMZMK010010181">
    <property type="protein sequence ID" value="KAI7732705.1"/>
    <property type="molecule type" value="Genomic_DNA"/>
</dbReference>
<evidence type="ECO:0000256" key="2">
    <source>
        <dbReference type="ARBA" id="ARBA00012513"/>
    </source>
</evidence>
<dbReference type="InterPro" id="IPR001245">
    <property type="entry name" value="Ser-Thr/Tyr_kinase_cat_dom"/>
</dbReference>
<comment type="catalytic activity">
    <reaction evidence="19">
        <text>L-seryl-[protein] + ATP = O-phospho-L-seryl-[protein] + ADP + H(+)</text>
        <dbReference type="Rhea" id="RHEA:17989"/>
        <dbReference type="Rhea" id="RHEA-COMP:9863"/>
        <dbReference type="Rhea" id="RHEA-COMP:11604"/>
        <dbReference type="ChEBI" id="CHEBI:15378"/>
        <dbReference type="ChEBI" id="CHEBI:29999"/>
        <dbReference type="ChEBI" id="CHEBI:30616"/>
        <dbReference type="ChEBI" id="CHEBI:83421"/>
        <dbReference type="ChEBI" id="CHEBI:456216"/>
        <dbReference type="EC" id="2.7.11.1"/>
    </reaction>
</comment>
<keyword evidence="12" id="KW-0418">Kinase</keyword>
<keyword evidence="22" id="KW-1185">Reference proteome</keyword>
<keyword evidence="6" id="KW-0433">Leucine-rich repeat</keyword>
<evidence type="ECO:0000256" key="1">
    <source>
        <dbReference type="ARBA" id="ARBA00004162"/>
    </source>
</evidence>
<evidence type="ECO:0000256" key="3">
    <source>
        <dbReference type="ARBA" id="ARBA00022475"/>
    </source>
</evidence>
<dbReference type="GO" id="GO:0004674">
    <property type="term" value="F:protein serine/threonine kinase activity"/>
    <property type="evidence" value="ECO:0007669"/>
    <property type="project" value="UniProtKB-KW"/>
</dbReference>
<proteinExistence type="predicted"/>
<keyword evidence="13" id="KW-0067">ATP-binding</keyword>
<dbReference type="PANTHER" id="PTHR48055">
    <property type="entry name" value="LEUCINE-RICH REPEAT RECEPTOR PROTEIN KINASE EMS1"/>
    <property type="match status" value="1"/>
</dbReference>
<evidence type="ECO:0000256" key="10">
    <source>
        <dbReference type="ARBA" id="ARBA00022737"/>
    </source>
</evidence>
<keyword evidence="9" id="KW-0732">Signal</keyword>
<protein>
    <recommendedName>
        <fullName evidence="2">non-specific serine/threonine protein kinase</fullName>
        <ecNumber evidence="2">2.7.11.1</ecNumber>
    </recommendedName>
</protein>
<dbReference type="PROSITE" id="PS50011">
    <property type="entry name" value="PROTEIN_KINASE_DOM"/>
    <property type="match status" value="1"/>
</dbReference>
<keyword evidence="16" id="KW-0675">Receptor</keyword>
<keyword evidence="11" id="KW-0547">Nucleotide-binding</keyword>
<evidence type="ECO:0000256" key="11">
    <source>
        <dbReference type="ARBA" id="ARBA00022741"/>
    </source>
</evidence>
<evidence type="ECO:0000256" key="18">
    <source>
        <dbReference type="ARBA" id="ARBA00047899"/>
    </source>
</evidence>
<dbReference type="PANTHER" id="PTHR48055:SF55">
    <property type="entry name" value="PROTEIN KINASE DOMAIN-CONTAINING PROTEIN"/>
    <property type="match status" value="1"/>
</dbReference>
<feature type="domain" description="Protein kinase" evidence="20">
    <location>
        <begin position="1"/>
        <end position="217"/>
    </location>
</feature>
<evidence type="ECO:0000313" key="22">
    <source>
        <dbReference type="Proteomes" id="UP001206925"/>
    </source>
</evidence>